<sequence>MANEQFFHFEDDGAIPNNPALNVLFYPAAFKENPQEIEEVFNRHNWLNSWRGGVFDYHHYHSNTHEALGVSAGSATLQLGGEQGEQVKVKAGDVVVLPAGTGHKKIEASADFEVIGAYPNGVSYNLKTGAPEERPYVLEDIQNTPLPQTDPVFGKNGPLQDQWK</sequence>
<dbReference type="InterPro" id="IPR013096">
    <property type="entry name" value="Cupin_2"/>
</dbReference>
<dbReference type="PANTHER" id="PTHR36448:SF2">
    <property type="entry name" value="CUPIN TYPE-1 DOMAIN-CONTAINING PROTEIN"/>
    <property type="match status" value="1"/>
</dbReference>
<feature type="region of interest" description="Disordered" evidence="1">
    <location>
        <begin position="135"/>
        <end position="164"/>
    </location>
</feature>
<feature type="domain" description="Cupin type-2" evidence="2">
    <location>
        <begin position="57"/>
        <end position="104"/>
    </location>
</feature>
<evidence type="ECO:0000313" key="4">
    <source>
        <dbReference type="Proteomes" id="UP000525923"/>
    </source>
</evidence>
<reference evidence="3 4" key="1">
    <citation type="submission" date="2020-08" db="EMBL/GenBank/DDBJ databases">
        <title>Genomic Encyclopedia of Type Strains, Phase IV (KMG-IV): sequencing the most valuable type-strain genomes for metagenomic binning, comparative biology and taxonomic classification.</title>
        <authorList>
            <person name="Goeker M."/>
        </authorList>
    </citation>
    <scope>NUCLEOTIDE SEQUENCE [LARGE SCALE GENOMIC DNA]</scope>
    <source>
        <strain evidence="3 4">DSM 15895</strain>
    </source>
</reference>
<dbReference type="AlphaFoldDB" id="A0A7W8FRN2"/>
<dbReference type="PANTHER" id="PTHR36448">
    <property type="entry name" value="BLR7373 PROTEIN"/>
    <property type="match status" value="1"/>
</dbReference>
<dbReference type="PIRSF" id="PIRSF019307">
    <property type="entry name" value="UCP019307"/>
    <property type="match status" value="1"/>
</dbReference>
<evidence type="ECO:0000256" key="1">
    <source>
        <dbReference type="SAM" id="MobiDB-lite"/>
    </source>
</evidence>
<keyword evidence="4" id="KW-1185">Reference proteome</keyword>
<dbReference type="InterPro" id="IPR047121">
    <property type="entry name" value="YjiB-like"/>
</dbReference>
<dbReference type="Gene3D" id="2.60.120.10">
    <property type="entry name" value="Jelly Rolls"/>
    <property type="match status" value="1"/>
</dbReference>
<dbReference type="OrthoDB" id="9791759at2"/>
<dbReference type="Pfam" id="PF07883">
    <property type="entry name" value="Cupin_2"/>
    <property type="match status" value="1"/>
</dbReference>
<evidence type="ECO:0000259" key="2">
    <source>
        <dbReference type="Pfam" id="PF07883"/>
    </source>
</evidence>
<proteinExistence type="predicted"/>
<dbReference type="Proteomes" id="UP000525923">
    <property type="component" value="Unassembled WGS sequence"/>
</dbReference>
<dbReference type="InterPro" id="IPR014500">
    <property type="entry name" value="UCP019307_cupin"/>
</dbReference>
<name>A0A7W8FRN2_9BACL</name>
<dbReference type="InterPro" id="IPR011051">
    <property type="entry name" value="RmlC_Cupin_sf"/>
</dbReference>
<dbReference type="RefSeq" id="WP_135500413.1">
    <property type="nucleotide sequence ID" value="NZ_JACHHE010000001.1"/>
</dbReference>
<dbReference type="InterPro" id="IPR014710">
    <property type="entry name" value="RmlC-like_jellyroll"/>
</dbReference>
<gene>
    <name evidence="3" type="ORF">HNQ44_000605</name>
</gene>
<evidence type="ECO:0000313" key="3">
    <source>
        <dbReference type="EMBL" id="MBB5179183.1"/>
    </source>
</evidence>
<protein>
    <submittedName>
        <fullName evidence="3">Uncharacterized protein YjlB</fullName>
    </submittedName>
</protein>
<organism evidence="3 4">
    <name type="scientific">Planococcus koreensis</name>
    <dbReference type="NCBI Taxonomy" id="112331"/>
    <lineage>
        <taxon>Bacteria</taxon>
        <taxon>Bacillati</taxon>
        <taxon>Bacillota</taxon>
        <taxon>Bacilli</taxon>
        <taxon>Bacillales</taxon>
        <taxon>Caryophanaceae</taxon>
        <taxon>Planococcus</taxon>
    </lineage>
</organism>
<dbReference type="EMBL" id="JACHHE010000001">
    <property type="protein sequence ID" value="MBB5179183.1"/>
    <property type="molecule type" value="Genomic_DNA"/>
</dbReference>
<accession>A0A7W8FRN2</accession>
<dbReference type="CDD" id="cd02219">
    <property type="entry name" value="cupin_YjlB-like"/>
    <property type="match status" value="1"/>
</dbReference>
<comment type="caution">
    <text evidence="3">The sequence shown here is derived from an EMBL/GenBank/DDBJ whole genome shotgun (WGS) entry which is preliminary data.</text>
</comment>
<dbReference type="SUPFAM" id="SSF51182">
    <property type="entry name" value="RmlC-like cupins"/>
    <property type="match status" value="1"/>
</dbReference>